<dbReference type="InterPro" id="IPR036873">
    <property type="entry name" value="Rhodanese-like_dom_sf"/>
</dbReference>
<proteinExistence type="predicted"/>
<dbReference type="Pfam" id="PF00581">
    <property type="entry name" value="Rhodanese"/>
    <property type="match status" value="1"/>
</dbReference>
<dbReference type="InterPro" id="IPR044240">
    <property type="entry name" value="STR4-like"/>
</dbReference>
<reference evidence="2 3" key="1">
    <citation type="submission" date="2019-03" db="EMBL/GenBank/DDBJ databases">
        <title>The complete genome sequence of Neokomagataea sp. Jb2 NBRC113641.</title>
        <authorList>
            <person name="Chua K.-O."/>
            <person name="Chan K.-G."/>
            <person name="See-Too W.-S."/>
        </authorList>
    </citation>
    <scope>NUCLEOTIDE SEQUENCE [LARGE SCALE GENOMIC DNA]</scope>
    <source>
        <strain evidence="2 3">Jb2</strain>
    </source>
</reference>
<dbReference type="PANTHER" id="PTHR47377">
    <property type="entry name" value="RHODANESE-LIKE DOMAIN-CONTAINING PROTEIN 4, CHLOROPLASTIC"/>
    <property type="match status" value="1"/>
</dbReference>
<dbReference type="SMART" id="SM00450">
    <property type="entry name" value="RHOD"/>
    <property type="match status" value="1"/>
</dbReference>
<organism evidence="2 3">
    <name type="scientific">Oecophyllibacter saccharovorans</name>
    <dbReference type="NCBI Taxonomy" id="2558360"/>
    <lineage>
        <taxon>Bacteria</taxon>
        <taxon>Pseudomonadati</taxon>
        <taxon>Pseudomonadota</taxon>
        <taxon>Alphaproteobacteria</taxon>
        <taxon>Acetobacterales</taxon>
        <taxon>Acetobacteraceae</taxon>
        <taxon>Oecophyllibacter</taxon>
    </lineage>
</organism>
<evidence type="ECO:0000259" key="1">
    <source>
        <dbReference type="PROSITE" id="PS50206"/>
    </source>
</evidence>
<dbReference type="Proteomes" id="UP000315037">
    <property type="component" value="Unassembled WGS sequence"/>
</dbReference>
<sequence>MSVKDITAREAWKMLEQDPAVRLVDVRRPQEWERVGMPDLTALGGKTLFLTWPQEGSAEQKAAFATTLANAVADRQTPLLFLCRGGVRSLAAALELQKLGYDQVFNIIDGFEGAPGRGEGWRASLPYRAEI</sequence>
<dbReference type="SUPFAM" id="SSF52821">
    <property type="entry name" value="Rhodanese/Cell cycle control phosphatase"/>
    <property type="match status" value="1"/>
</dbReference>
<evidence type="ECO:0000313" key="2">
    <source>
        <dbReference type="EMBL" id="TPW34303.1"/>
    </source>
</evidence>
<comment type="caution">
    <text evidence="2">The sequence shown here is derived from an EMBL/GenBank/DDBJ whole genome shotgun (WGS) entry which is preliminary data.</text>
</comment>
<gene>
    <name evidence="2" type="ORF">E3202_07335</name>
</gene>
<evidence type="ECO:0000313" key="3">
    <source>
        <dbReference type="Proteomes" id="UP000315037"/>
    </source>
</evidence>
<feature type="domain" description="Rhodanese" evidence="1">
    <location>
        <begin position="17"/>
        <end position="120"/>
    </location>
</feature>
<dbReference type="PROSITE" id="PS50206">
    <property type="entry name" value="RHODANESE_3"/>
    <property type="match status" value="1"/>
</dbReference>
<dbReference type="InterPro" id="IPR001763">
    <property type="entry name" value="Rhodanese-like_dom"/>
</dbReference>
<accession>A0A506UM94</accession>
<name>A0A506UM94_9PROT</name>
<keyword evidence="3" id="KW-1185">Reference proteome</keyword>
<dbReference type="Gene3D" id="3.40.250.10">
    <property type="entry name" value="Rhodanese-like domain"/>
    <property type="match status" value="1"/>
</dbReference>
<dbReference type="EMBL" id="SORZ01000002">
    <property type="protein sequence ID" value="TPW34303.1"/>
    <property type="molecule type" value="Genomic_DNA"/>
</dbReference>
<dbReference type="PANTHER" id="PTHR47377:SF1">
    <property type="entry name" value="RHODANESE-LIKE DOMAIN-CONTAINING PROTEIN 4, CHLOROPLASTIC"/>
    <property type="match status" value="1"/>
</dbReference>
<dbReference type="RefSeq" id="WP_165598835.1">
    <property type="nucleotide sequence ID" value="NZ_SORY01000001.1"/>
</dbReference>
<protein>
    <recommendedName>
        <fullName evidence="1">Rhodanese domain-containing protein</fullName>
    </recommendedName>
</protein>
<dbReference type="AlphaFoldDB" id="A0A506UM94"/>